<dbReference type="Proteomes" id="UP001519460">
    <property type="component" value="Unassembled WGS sequence"/>
</dbReference>
<keyword evidence="2" id="KW-1185">Reference proteome</keyword>
<gene>
    <name evidence="1" type="ORF">BaRGS_00011249</name>
</gene>
<name>A0ABD0LDG9_9CAEN</name>
<organism evidence="1 2">
    <name type="scientific">Batillaria attramentaria</name>
    <dbReference type="NCBI Taxonomy" id="370345"/>
    <lineage>
        <taxon>Eukaryota</taxon>
        <taxon>Metazoa</taxon>
        <taxon>Spiralia</taxon>
        <taxon>Lophotrochozoa</taxon>
        <taxon>Mollusca</taxon>
        <taxon>Gastropoda</taxon>
        <taxon>Caenogastropoda</taxon>
        <taxon>Sorbeoconcha</taxon>
        <taxon>Cerithioidea</taxon>
        <taxon>Batillariidae</taxon>
        <taxon>Batillaria</taxon>
    </lineage>
</organism>
<feature type="non-terminal residue" evidence="1">
    <location>
        <position position="1"/>
    </location>
</feature>
<dbReference type="EMBL" id="JACVVK020000057">
    <property type="protein sequence ID" value="KAK7497609.1"/>
    <property type="molecule type" value="Genomic_DNA"/>
</dbReference>
<dbReference type="AlphaFoldDB" id="A0ABD0LDG9"/>
<evidence type="ECO:0000313" key="1">
    <source>
        <dbReference type="EMBL" id="KAK7497609.1"/>
    </source>
</evidence>
<sequence>AGGFSGGLGAGINLDRPDLHANSELAQVGLSVGIDSTYIHCCSYYISSSNTAGVSSGLPDSLPSVTHRAIGESPISGGVLSSSHASF</sequence>
<accession>A0ABD0LDG9</accession>
<reference evidence="1 2" key="1">
    <citation type="journal article" date="2023" name="Sci. Data">
        <title>Genome assembly of the Korean intertidal mud-creeper Batillaria attramentaria.</title>
        <authorList>
            <person name="Patra A.K."/>
            <person name="Ho P.T."/>
            <person name="Jun S."/>
            <person name="Lee S.J."/>
            <person name="Kim Y."/>
            <person name="Won Y.J."/>
        </authorList>
    </citation>
    <scope>NUCLEOTIDE SEQUENCE [LARGE SCALE GENOMIC DNA]</scope>
    <source>
        <strain evidence="1">Wonlab-2016</strain>
    </source>
</reference>
<comment type="caution">
    <text evidence="1">The sequence shown here is derived from an EMBL/GenBank/DDBJ whole genome shotgun (WGS) entry which is preliminary data.</text>
</comment>
<proteinExistence type="predicted"/>
<evidence type="ECO:0000313" key="2">
    <source>
        <dbReference type="Proteomes" id="UP001519460"/>
    </source>
</evidence>
<protein>
    <submittedName>
        <fullName evidence="1">Uncharacterized protein</fullName>
    </submittedName>
</protein>